<gene>
    <name evidence="1" type="ORF">PSON_ATCC_30995.1.T0090379</name>
</gene>
<dbReference type="EMBL" id="CAJJDN010000009">
    <property type="protein sequence ID" value="CAD8055705.1"/>
    <property type="molecule type" value="Genomic_DNA"/>
</dbReference>
<proteinExistence type="predicted"/>
<dbReference type="Proteomes" id="UP000692954">
    <property type="component" value="Unassembled WGS sequence"/>
</dbReference>
<organism evidence="1 2">
    <name type="scientific">Paramecium sonneborni</name>
    <dbReference type="NCBI Taxonomy" id="65129"/>
    <lineage>
        <taxon>Eukaryota</taxon>
        <taxon>Sar</taxon>
        <taxon>Alveolata</taxon>
        <taxon>Ciliophora</taxon>
        <taxon>Intramacronucleata</taxon>
        <taxon>Oligohymenophorea</taxon>
        <taxon>Peniculida</taxon>
        <taxon>Parameciidae</taxon>
        <taxon>Paramecium</taxon>
    </lineage>
</organism>
<evidence type="ECO:0000313" key="2">
    <source>
        <dbReference type="Proteomes" id="UP000692954"/>
    </source>
</evidence>
<keyword evidence="2" id="KW-1185">Reference proteome</keyword>
<evidence type="ECO:0000313" key="1">
    <source>
        <dbReference type="EMBL" id="CAD8055705.1"/>
    </source>
</evidence>
<protein>
    <submittedName>
        <fullName evidence="1">Uncharacterized protein</fullName>
    </submittedName>
</protein>
<comment type="caution">
    <text evidence="1">The sequence shown here is derived from an EMBL/GenBank/DDBJ whole genome shotgun (WGS) entry which is preliminary data.</text>
</comment>
<sequence>MKCYYKESLIQFVQKYINLKKLYQNLRRNYYTQIKKQFKNTQKENHKTTQTQNQHQISKIIIKKSKVQQFLQGIHLKILSFNEICEQIQNFYKYKNKITKKRAILVNQTCIYQPIYKQRSTKIDKPQNNTTSINTK</sequence>
<reference evidence="1" key="1">
    <citation type="submission" date="2021-01" db="EMBL/GenBank/DDBJ databases">
        <authorList>
            <consortium name="Genoscope - CEA"/>
            <person name="William W."/>
        </authorList>
    </citation>
    <scope>NUCLEOTIDE SEQUENCE</scope>
</reference>
<name>A0A8S1KPI5_9CILI</name>
<accession>A0A8S1KPI5</accession>
<dbReference type="AlphaFoldDB" id="A0A8S1KPI5"/>